<evidence type="ECO:0000256" key="5">
    <source>
        <dbReference type="SAM" id="Phobius"/>
    </source>
</evidence>
<protein>
    <submittedName>
        <fullName evidence="6">DoxX family protein</fullName>
    </submittedName>
</protein>
<keyword evidence="7" id="KW-1185">Reference proteome</keyword>
<feature type="transmembrane region" description="Helical" evidence="5">
    <location>
        <begin position="12"/>
        <end position="34"/>
    </location>
</feature>
<dbReference type="Proteomes" id="UP000003688">
    <property type="component" value="Unassembled WGS sequence"/>
</dbReference>
<reference evidence="6 7" key="1">
    <citation type="journal article" date="2011" name="J. Bacteriol.">
        <title>Genome sequence of 'Pedosphaera parvula' Ellin514, an aerobic Verrucomicrobial isolate from pasture soil.</title>
        <authorList>
            <person name="Kant R."/>
            <person name="van Passel M.W."/>
            <person name="Sangwan P."/>
            <person name="Palva A."/>
            <person name="Lucas S."/>
            <person name="Copeland A."/>
            <person name="Lapidus A."/>
            <person name="Glavina Del Rio T."/>
            <person name="Dalin E."/>
            <person name="Tice H."/>
            <person name="Bruce D."/>
            <person name="Goodwin L."/>
            <person name="Pitluck S."/>
            <person name="Chertkov O."/>
            <person name="Larimer F.W."/>
            <person name="Land M.L."/>
            <person name="Hauser L."/>
            <person name="Brettin T.S."/>
            <person name="Detter J.C."/>
            <person name="Han S."/>
            <person name="de Vos W.M."/>
            <person name="Janssen P.H."/>
            <person name="Smidt H."/>
        </authorList>
    </citation>
    <scope>NUCLEOTIDE SEQUENCE [LARGE SCALE GENOMIC DNA]</scope>
    <source>
        <strain evidence="6 7">Ellin514</strain>
    </source>
</reference>
<dbReference type="InterPro" id="IPR032808">
    <property type="entry name" value="DoxX"/>
</dbReference>
<evidence type="ECO:0000313" key="7">
    <source>
        <dbReference type="Proteomes" id="UP000003688"/>
    </source>
</evidence>
<gene>
    <name evidence="6" type="ORF">Cflav_PD4454</name>
</gene>
<dbReference type="GO" id="GO:0016020">
    <property type="term" value="C:membrane"/>
    <property type="evidence" value="ECO:0007669"/>
    <property type="project" value="UniProtKB-SubCell"/>
</dbReference>
<dbReference type="STRING" id="320771.Cflav_PD4454"/>
<feature type="transmembrane region" description="Helical" evidence="5">
    <location>
        <begin position="54"/>
        <end position="72"/>
    </location>
</feature>
<sequence precursor="true">MNTKRESKQIGWANIGLWALQIFLALAFLAAGSAKLSGQPMMVAVFDKVGVGQWFRYLTGGIEVISAVLLLIPRTTAFAAFTLAVTMTGAVLAHLLVLGGSPVAPAVLLVLALVIAWGRKTRRTKVLAGELQQA</sequence>
<evidence type="ECO:0000256" key="4">
    <source>
        <dbReference type="ARBA" id="ARBA00023136"/>
    </source>
</evidence>
<evidence type="ECO:0000256" key="1">
    <source>
        <dbReference type="ARBA" id="ARBA00004141"/>
    </source>
</evidence>
<dbReference type="AlphaFoldDB" id="B9XFR9"/>
<organism evidence="6 7">
    <name type="scientific">Pedosphaera parvula (strain Ellin514)</name>
    <dbReference type="NCBI Taxonomy" id="320771"/>
    <lineage>
        <taxon>Bacteria</taxon>
        <taxon>Pseudomonadati</taxon>
        <taxon>Verrucomicrobiota</taxon>
        <taxon>Pedosphaerae</taxon>
        <taxon>Pedosphaerales</taxon>
        <taxon>Pedosphaeraceae</taxon>
        <taxon>Pedosphaera</taxon>
    </lineage>
</organism>
<dbReference type="OrthoDB" id="129932at2"/>
<proteinExistence type="predicted"/>
<comment type="subcellular location">
    <subcellularLocation>
        <location evidence="1">Membrane</location>
        <topology evidence="1">Multi-pass membrane protein</topology>
    </subcellularLocation>
</comment>
<dbReference type="RefSeq" id="WP_007414665.1">
    <property type="nucleotide sequence ID" value="NZ_ABOX02000010.1"/>
</dbReference>
<keyword evidence="2 5" id="KW-0812">Transmembrane</keyword>
<name>B9XFR9_PEDPL</name>
<keyword evidence="3 5" id="KW-1133">Transmembrane helix</keyword>
<accession>B9XFR9</accession>
<dbReference type="EMBL" id="ABOX02000010">
    <property type="protein sequence ID" value="EEF61433.1"/>
    <property type="molecule type" value="Genomic_DNA"/>
</dbReference>
<evidence type="ECO:0000256" key="2">
    <source>
        <dbReference type="ARBA" id="ARBA00022692"/>
    </source>
</evidence>
<keyword evidence="4 5" id="KW-0472">Membrane</keyword>
<evidence type="ECO:0000313" key="6">
    <source>
        <dbReference type="EMBL" id="EEF61433.1"/>
    </source>
</evidence>
<dbReference type="Pfam" id="PF13564">
    <property type="entry name" value="DoxX_2"/>
    <property type="match status" value="1"/>
</dbReference>
<feature type="transmembrane region" description="Helical" evidence="5">
    <location>
        <begin position="77"/>
        <end position="96"/>
    </location>
</feature>
<feature type="transmembrane region" description="Helical" evidence="5">
    <location>
        <begin position="102"/>
        <end position="118"/>
    </location>
</feature>
<evidence type="ECO:0000256" key="3">
    <source>
        <dbReference type="ARBA" id="ARBA00022989"/>
    </source>
</evidence>
<comment type="caution">
    <text evidence="6">The sequence shown here is derived from an EMBL/GenBank/DDBJ whole genome shotgun (WGS) entry which is preliminary data.</text>
</comment>